<reference evidence="4" key="1">
    <citation type="submission" date="2022-10" db="EMBL/GenBank/DDBJ databases">
        <title>Tapping the CABI collections for fungal endophytes: first genome assemblies for Collariella, Neodidymelliopsis, Ascochyta clinopodiicola, Didymella pomorum, Didymosphaeria variabile, Neocosmospora piperis and Neocucurbitaria cava.</title>
        <authorList>
            <person name="Hill R."/>
        </authorList>
    </citation>
    <scope>NUCLEOTIDE SEQUENCE</scope>
    <source>
        <strain evidence="4">IMI 355082</strain>
    </source>
</reference>
<dbReference type="AlphaFoldDB" id="A0A9W9CXP0"/>
<comment type="caution">
    <text evidence="4">The sequence shown here is derived from an EMBL/GenBank/DDBJ whole genome shotgun (WGS) entry which is preliminary data.</text>
</comment>
<organism evidence="4 5">
    <name type="scientific">Gnomoniopsis smithogilvyi</name>
    <dbReference type="NCBI Taxonomy" id="1191159"/>
    <lineage>
        <taxon>Eukaryota</taxon>
        <taxon>Fungi</taxon>
        <taxon>Dikarya</taxon>
        <taxon>Ascomycota</taxon>
        <taxon>Pezizomycotina</taxon>
        <taxon>Sordariomycetes</taxon>
        <taxon>Sordariomycetidae</taxon>
        <taxon>Diaporthales</taxon>
        <taxon>Gnomoniaceae</taxon>
        <taxon>Gnomoniopsis</taxon>
    </lineage>
</organism>
<dbReference type="InterPro" id="IPR055567">
    <property type="entry name" value="DUF7143"/>
</dbReference>
<feature type="compositionally biased region" description="Low complexity" evidence="2">
    <location>
        <begin position="82"/>
        <end position="94"/>
    </location>
</feature>
<dbReference type="InterPro" id="IPR053175">
    <property type="entry name" value="DHMBA_Reg_Transcription_Factor"/>
</dbReference>
<dbReference type="PROSITE" id="PS00463">
    <property type="entry name" value="ZN2_CY6_FUNGAL_1"/>
    <property type="match status" value="1"/>
</dbReference>
<dbReference type="Pfam" id="PF00172">
    <property type="entry name" value="Zn_clus"/>
    <property type="match status" value="1"/>
</dbReference>
<evidence type="ECO:0000256" key="1">
    <source>
        <dbReference type="ARBA" id="ARBA00023242"/>
    </source>
</evidence>
<evidence type="ECO:0000259" key="3">
    <source>
        <dbReference type="PROSITE" id="PS50048"/>
    </source>
</evidence>
<evidence type="ECO:0000256" key="2">
    <source>
        <dbReference type="SAM" id="MobiDB-lite"/>
    </source>
</evidence>
<dbReference type="GO" id="GO:0008270">
    <property type="term" value="F:zinc ion binding"/>
    <property type="evidence" value="ECO:0007669"/>
    <property type="project" value="InterPro"/>
</dbReference>
<feature type="region of interest" description="Disordered" evidence="2">
    <location>
        <begin position="57"/>
        <end position="95"/>
    </location>
</feature>
<gene>
    <name evidence="4" type="ORF">N0V93_002458</name>
</gene>
<evidence type="ECO:0000313" key="5">
    <source>
        <dbReference type="Proteomes" id="UP001140453"/>
    </source>
</evidence>
<accession>A0A9W9CXP0</accession>
<dbReference type="CDD" id="cd00067">
    <property type="entry name" value="GAL4"/>
    <property type="match status" value="1"/>
</dbReference>
<protein>
    <recommendedName>
        <fullName evidence="3">Zn(2)-C6 fungal-type domain-containing protein</fullName>
    </recommendedName>
</protein>
<dbReference type="InterPro" id="IPR001138">
    <property type="entry name" value="Zn2Cys6_DnaBD"/>
</dbReference>
<evidence type="ECO:0000313" key="4">
    <source>
        <dbReference type="EMBL" id="KAJ4393250.1"/>
    </source>
</evidence>
<dbReference type="Gene3D" id="4.10.240.10">
    <property type="entry name" value="Zn(2)-C6 fungal-type DNA-binding domain"/>
    <property type="match status" value="1"/>
</dbReference>
<keyword evidence="5" id="KW-1185">Reference proteome</keyword>
<dbReference type="SUPFAM" id="SSF57701">
    <property type="entry name" value="Zn2/Cys6 DNA-binding domain"/>
    <property type="match status" value="1"/>
</dbReference>
<dbReference type="PROSITE" id="PS50048">
    <property type="entry name" value="ZN2_CY6_FUNGAL_2"/>
    <property type="match status" value="1"/>
</dbReference>
<keyword evidence="1" id="KW-0539">Nucleus</keyword>
<sequence length="813" mass="88260">MVNTGKPSGACGVCRERRIKCDETKPVCLKCTRSGRICSGYSHGLKLRDQTQKTIIKARLGKPRAKDPRRGSVDTTSVSKGPATPASAATEPAPMQFVARTRNPSITEAGRSDWFSTGGNNVEGERQMSAAAIQQDSWSREGQVAGDALADPVLWKTIDTPVVDQARCYFLSNYVVYSPRSAEGGMLTFIPSLLATDNSGKEPFEDLFSAVSIATFSMRPNASHAAAFGRTYYGRGMEGLRKALGNKVLARSDATLASTILLGFYEVEAFMSLGLILAIRDDADETQGIVNEGVGLVSYNPHFKGAITLLQMREEEQFSTSHGTEMFNFVMQVLMRQYVLSLTCSDDDVKRWSTQASMRPKHQQPHLAAMYVGHLRQKAARLLAASERNAKITQDAIEVLGTAQKFEKLVTQRFDAEASQLLGERVEPSPNADDSYGSTLVYSDWWTASRSLNKYAFRLLICHIIADISDWLCKGPDALHFQGSVLKAATIAKRDIDSIIASIPYLCAWEEGKPRGASSPCGRDDVASTQGITSMMIIWPLYLAGKSRFATVEQKEYILRKLAWMAENRGVRHALGVSKFLKLQAAKEHVDRLIHSTPARLSLRKSLIEHPKKNIHARSIMRSTASFVLALAGLSLGRAAPSDLSPRQAAAACFVVGKETLPAEVADSVTAIKSSVTCGSATTIDNVPDVTSGAVSFSDIDFSKSSDTPLQFALNTFNTSSPLADTDLQTVQDQLNVYLATEAGLRSVGGSLAIKVPKFFLAMQVSRIQTAQGNPPTAAGQQVDHLRDKVTKNAAGESQALLDQVTQLATVLS</sequence>
<dbReference type="SMART" id="SM00066">
    <property type="entry name" value="GAL4"/>
    <property type="match status" value="1"/>
</dbReference>
<name>A0A9W9CXP0_9PEZI</name>
<dbReference type="EMBL" id="JAPEVB010000002">
    <property type="protein sequence ID" value="KAJ4393250.1"/>
    <property type="molecule type" value="Genomic_DNA"/>
</dbReference>
<proteinExistence type="predicted"/>
<dbReference type="Proteomes" id="UP001140453">
    <property type="component" value="Unassembled WGS sequence"/>
</dbReference>
<dbReference type="InterPro" id="IPR036864">
    <property type="entry name" value="Zn2-C6_fun-type_DNA-bd_sf"/>
</dbReference>
<dbReference type="GO" id="GO:0000981">
    <property type="term" value="F:DNA-binding transcription factor activity, RNA polymerase II-specific"/>
    <property type="evidence" value="ECO:0007669"/>
    <property type="project" value="InterPro"/>
</dbReference>
<dbReference type="Pfam" id="PF23631">
    <property type="entry name" value="DUF7143"/>
    <property type="match status" value="1"/>
</dbReference>
<feature type="domain" description="Zn(2)-C6 fungal-type" evidence="3">
    <location>
        <begin position="10"/>
        <end position="39"/>
    </location>
</feature>
<dbReference type="PANTHER" id="PTHR38791">
    <property type="entry name" value="ZN(II)2CYS6 TRANSCRIPTION FACTOR (EUROFUNG)-RELATED-RELATED"/>
    <property type="match status" value="1"/>
</dbReference>
<dbReference type="OrthoDB" id="2991872at2759"/>